<accession>A0AA37GH44</accession>
<sequence>MTVNALYSQAFAQLKTGGWFENMEFDIQTRSENPAIENDPTHIYKRLSTLLWEAGDITGRSFHIAQGDRIERYMRQAGFVDTQRRIYKVPSEAGPRTPN</sequence>
<evidence type="ECO:0000313" key="1">
    <source>
        <dbReference type="EMBL" id="GJC80810.1"/>
    </source>
</evidence>
<protein>
    <submittedName>
        <fullName evidence="1">Secondary metabolism regulator LAE1</fullName>
    </submittedName>
</protein>
<dbReference type="Proteomes" id="UP001055172">
    <property type="component" value="Unassembled WGS sequence"/>
</dbReference>
<comment type="caution">
    <text evidence="1">The sequence shown here is derived from an EMBL/GenBank/DDBJ whole genome shotgun (WGS) entry which is preliminary data.</text>
</comment>
<keyword evidence="2" id="KW-1185">Reference proteome</keyword>
<proteinExistence type="predicted"/>
<dbReference type="AlphaFoldDB" id="A0AA37GH44"/>
<gene>
    <name evidence="1" type="ORF">ColLi_03648</name>
</gene>
<evidence type="ECO:0000313" key="2">
    <source>
        <dbReference type="Proteomes" id="UP001055172"/>
    </source>
</evidence>
<reference evidence="1 2" key="1">
    <citation type="submission" date="2021-07" db="EMBL/GenBank/DDBJ databases">
        <title>Genome data of Colletotrichum spaethianum.</title>
        <authorList>
            <person name="Utami Y.D."/>
            <person name="Hiruma K."/>
        </authorList>
    </citation>
    <scope>NUCLEOTIDE SEQUENCE [LARGE SCALE GENOMIC DNA]</scope>
    <source>
        <strain evidence="1 2">MAFF 242679</strain>
    </source>
</reference>
<name>A0AA37GH44_9PEZI</name>
<dbReference type="EMBL" id="BPPX01000006">
    <property type="protein sequence ID" value="GJC80810.1"/>
    <property type="molecule type" value="Genomic_DNA"/>
</dbReference>
<organism evidence="1 2">
    <name type="scientific">Colletotrichum liriopes</name>
    <dbReference type="NCBI Taxonomy" id="708192"/>
    <lineage>
        <taxon>Eukaryota</taxon>
        <taxon>Fungi</taxon>
        <taxon>Dikarya</taxon>
        <taxon>Ascomycota</taxon>
        <taxon>Pezizomycotina</taxon>
        <taxon>Sordariomycetes</taxon>
        <taxon>Hypocreomycetidae</taxon>
        <taxon>Glomerellales</taxon>
        <taxon>Glomerellaceae</taxon>
        <taxon>Colletotrichum</taxon>
        <taxon>Colletotrichum spaethianum species complex</taxon>
    </lineage>
</organism>